<organism evidence="1 2">
    <name type="scientific">Anaerosporobacter mobilis DSM 15930</name>
    <dbReference type="NCBI Taxonomy" id="1120996"/>
    <lineage>
        <taxon>Bacteria</taxon>
        <taxon>Bacillati</taxon>
        <taxon>Bacillota</taxon>
        <taxon>Clostridia</taxon>
        <taxon>Lachnospirales</taxon>
        <taxon>Lachnospiraceae</taxon>
        <taxon>Anaerosporobacter</taxon>
    </lineage>
</organism>
<dbReference type="EMBL" id="FRCP01000009">
    <property type="protein sequence ID" value="SHM38711.1"/>
    <property type="molecule type" value="Genomic_DNA"/>
</dbReference>
<keyword evidence="2" id="KW-1185">Reference proteome</keyword>
<dbReference type="AlphaFoldDB" id="A0A1M7ID65"/>
<evidence type="ECO:0000313" key="1">
    <source>
        <dbReference type="EMBL" id="SHM38711.1"/>
    </source>
</evidence>
<dbReference type="Proteomes" id="UP000184038">
    <property type="component" value="Unassembled WGS sequence"/>
</dbReference>
<dbReference type="STRING" id="1120996.SAMN02746066_01799"/>
<reference evidence="1 2" key="1">
    <citation type="submission" date="2016-11" db="EMBL/GenBank/DDBJ databases">
        <authorList>
            <person name="Jaros S."/>
            <person name="Januszkiewicz K."/>
            <person name="Wedrychowicz H."/>
        </authorList>
    </citation>
    <scope>NUCLEOTIDE SEQUENCE [LARGE SCALE GENOMIC DNA]</scope>
    <source>
        <strain evidence="1 2">DSM 15930</strain>
    </source>
</reference>
<evidence type="ECO:0000313" key="2">
    <source>
        <dbReference type="Proteomes" id="UP000184038"/>
    </source>
</evidence>
<gene>
    <name evidence="1" type="ORF">SAMN02746066_01799</name>
</gene>
<dbReference type="RefSeq" id="WP_073286287.1">
    <property type="nucleotide sequence ID" value="NZ_FRCP01000009.1"/>
</dbReference>
<proteinExistence type="predicted"/>
<name>A0A1M7ID65_9FIRM</name>
<accession>A0A1M7ID65</accession>
<sequence>MEVCREYTDNCYRRNQSNTEPVIEFLATVTIPKGFILSDEYYETYLTIDKQNLSEVRMTKNCRCGPSDDCTTASNCVLLNGKLTYNVTMEFFKATCLLESDNLKKETSFHDNGDLFMDKILLCRRGRETILPMPEYSLIPVQGEEFIAGIDGQNIFRMKNKRDFITLLEDPKIEKVVHIPYSLFVVING</sequence>
<protein>
    <submittedName>
        <fullName evidence="1">Uncharacterized protein</fullName>
    </submittedName>
</protein>